<evidence type="ECO:0008006" key="2">
    <source>
        <dbReference type="Google" id="ProtNLM"/>
    </source>
</evidence>
<dbReference type="SUPFAM" id="SSF160387">
    <property type="entry name" value="NosL/MerB-like"/>
    <property type="match status" value="1"/>
</dbReference>
<accession>A0A3B1DSB7</accession>
<gene>
    <name evidence="1" type="ORF">MNB_ARC-1_1067</name>
</gene>
<name>A0A3B1DSB7_9ZZZZ</name>
<reference evidence="1" key="1">
    <citation type="submission" date="2018-10" db="EMBL/GenBank/DDBJ databases">
        <authorList>
            <person name="Aoki K."/>
        </authorList>
    </citation>
    <scope>NUCLEOTIDE SEQUENCE</scope>
</reference>
<sequence length="141" mass="16569">MIVVKTGNIAKRPIKIVLGKFQDSDCAMVINDTTYTSEVISPNGKTWFFHDHGGLVHWIENKKFKDDAIIWVMSKDTKRWIDGYKAWYSRTDITPMFYGFGAYENKKDDYITYKQMRLFMLRGETMANPSVKKQLLQRKVK</sequence>
<dbReference type="EMBL" id="UOYO01000017">
    <property type="protein sequence ID" value="VAY86844.1"/>
    <property type="molecule type" value="Genomic_DNA"/>
</dbReference>
<proteinExistence type="predicted"/>
<organism evidence="1">
    <name type="scientific">hydrothermal vent metagenome</name>
    <dbReference type="NCBI Taxonomy" id="652676"/>
    <lineage>
        <taxon>unclassified sequences</taxon>
        <taxon>metagenomes</taxon>
        <taxon>ecological metagenomes</taxon>
    </lineage>
</organism>
<dbReference type="AlphaFoldDB" id="A0A3B1DSB7"/>
<protein>
    <recommendedName>
        <fullName evidence="2">Nitrous oxide reductase maturation protein, outer-membrane lipoprotein NosL</fullName>
    </recommendedName>
</protein>
<evidence type="ECO:0000313" key="1">
    <source>
        <dbReference type="EMBL" id="VAY86844.1"/>
    </source>
</evidence>